<reference evidence="2 3" key="1">
    <citation type="submission" date="2016-08" db="EMBL/GenBank/DDBJ databases">
        <title>Draft genome of Fabibacter sp. strain SK-8.</title>
        <authorList>
            <person name="Wong S.-K."/>
            <person name="Hamasaki K."/>
            <person name="Yoshizawa S."/>
        </authorList>
    </citation>
    <scope>NUCLEOTIDE SEQUENCE [LARGE SCALE GENOMIC DNA]</scope>
    <source>
        <strain evidence="2 3">SK-8</strain>
    </source>
</reference>
<evidence type="ECO:0000313" key="3">
    <source>
        <dbReference type="Proteomes" id="UP000095552"/>
    </source>
</evidence>
<gene>
    <name evidence="2" type="ORF">BFP71_15145</name>
</gene>
<proteinExistence type="predicted"/>
<dbReference type="Proteomes" id="UP000095552">
    <property type="component" value="Unassembled WGS sequence"/>
</dbReference>
<feature type="signal peptide" evidence="1">
    <location>
        <begin position="1"/>
        <end position="23"/>
    </location>
</feature>
<dbReference type="OrthoDB" id="768192at2"/>
<dbReference type="RefSeq" id="WP_069836284.1">
    <property type="nucleotide sequence ID" value="NZ_MDGQ01000005.1"/>
</dbReference>
<keyword evidence="1" id="KW-0732">Signal</keyword>
<sequence>MKRIYLSLLVVTFFYLQSCENEASPDCIEVQVITHICGNAVLEVISGGENLKLSTWTSTDGQVYTNVIGAIFDSCDDNLSEMLDGSFFITIAEPEEHANCIVCLAIPSNMPEPIYPVKILDSCDGDQ</sequence>
<evidence type="ECO:0000313" key="2">
    <source>
        <dbReference type="EMBL" id="OEK04779.1"/>
    </source>
</evidence>
<name>A0A1E5T091_9BACT</name>
<accession>A0A1E5T091</accession>
<comment type="caution">
    <text evidence="2">The sequence shown here is derived from an EMBL/GenBank/DDBJ whole genome shotgun (WGS) entry which is preliminary data.</text>
</comment>
<evidence type="ECO:0008006" key="4">
    <source>
        <dbReference type="Google" id="ProtNLM"/>
    </source>
</evidence>
<feature type="chain" id="PRO_5009185853" description="GOLD domain-containing protein" evidence="1">
    <location>
        <begin position="24"/>
        <end position="127"/>
    </location>
</feature>
<organism evidence="2 3">
    <name type="scientific">Roseivirga misakiensis</name>
    <dbReference type="NCBI Taxonomy" id="1563681"/>
    <lineage>
        <taxon>Bacteria</taxon>
        <taxon>Pseudomonadati</taxon>
        <taxon>Bacteroidota</taxon>
        <taxon>Cytophagia</taxon>
        <taxon>Cytophagales</taxon>
        <taxon>Roseivirgaceae</taxon>
        <taxon>Roseivirga</taxon>
    </lineage>
</organism>
<keyword evidence="3" id="KW-1185">Reference proteome</keyword>
<protein>
    <recommendedName>
        <fullName evidence="4">GOLD domain-containing protein</fullName>
    </recommendedName>
</protein>
<dbReference type="AlphaFoldDB" id="A0A1E5T091"/>
<dbReference type="EMBL" id="MDGQ01000005">
    <property type="protein sequence ID" value="OEK04779.1"/>
    <property type="molecule type" value="Genomic_DNA"/>
</dbReference>
<evidence type="ECO:0000256" key="1">
    <source>
        <dbReference type="SAM" id="SignalP"/>
    </source>
</evidence>